<name>A0ABS5SD59_9BACT</name>
<protein>
    <submittedName>
        <fullName evidence="4">Thioredoxin family protein</fullName>
    </submittedName>
</protein>
<feature type="transmembrane region" description="Helical" evidence="1">
    <location>
        <begin position="388"/>
        <end position="409"/>
    </location>
</feature>
<accession>A0ABS5SD59</accession>
<keyword evidence="5" id="KW-1185">Reference proteome</keyword>
<sequence length="419" mass="44937">MKRLALTVAAMVLVLLGGFSAAGSAERGAVGKDGGKVVLSFFWGEGCPHCARAKPFLEELQRRYPALVVRDYEVMAHRENLPLLEDTAKRYGVEATGVPMIFVGTTVIAGFSTEKGVEIENAVQKELVGLKGGKSTTGTDTAIYLPFIGRLEGSAVSLPLFTVIIAAADSFNPCAFFVLFFLLSLLVHARSRSRMLIIGGTFVLCSGVVYFLFMAAWLNLFLLVGQLPAVTVAAGVIAVVIALINIKDFFLFHKGVSLTIPEEAKPKLFARMRALLRASALPAMLAGTVVLALAANSYELLCTAGFPMVYTRVLTLNHLTPLQHYLYLALYNGVYMVPLAIIVALFVVTLGGRKLTAWEGRVLKLISGTMMLALGTVLLVAPNLLNNALVSIALLVVSVAVAGVVILVTKRVRPDLARN</sequence>
<keyword evidence="1" id="KW-1133">Transmembrane helix</keyword>
<gene>
    <name evidence="4" type="ORF">KI810_09580</name>
</gene>
<evidence type="ECO:0000313" key="4">
    <source>
        <dbReference type="EMBL" id="MBT0653306.1"/>
    </source>
</evidence>
<keyword evidence="1" id="KW-0812">Transmembrane</keyword>
<evidence type="ECO:0000313" key="5">
    <source>
        <dbReference type="Proteomes" id="UP000756860"/>
    </source>
</evidence>
<keyword evidence="2" id="KW-0732">Signal</keyword>
<feature type="domain" description="Thioredoxin" evidence="3">
    <location>
        <begin position="15"/>
        <end position="128"/>
    </location>
</feature>
<feature type="transmembrane region" description="Helical" evidence="1">
    <location>
        <begin position="223"/>
        <end position="244"/>
    </location>
</feature>
<comment type="caution">
    <text evidence="4">The sequence shown here is derived from an EMBL/GenBank/DDBJ whole genome shotgun (WGS) entry which is preliminary data.</text>
</comment>
<dbReference type="Gene3D" id="3.40.30.10">
    <property type="entry name" value="Glutaredoxin"/>
    <property type="match status" value="1"/>
</dbReference>
<feature type="transmembrane region" description="Helical" evidence="1">
    <location>
        <begin position="274"/>
        <end position="295"/>
    </location>
</feature>
<dbReference type="CDD" id="cd02947">
    <property type="entry name" value="TRX_family"/>
    <property type="match status" value="1"/>
</dbReference>
<feature type="transmembrane region" description="Helical" evidence="1">
    <location>
        <begin position="160"/>
        <end position="183"/>
    </location>
</feature>
<dbReference type="InterPro" id="IPR013766">
    <property type="entry name" value="Thioredoxin_domain"/>
</dbReference>
<keyword evidence="1" id="KW-0472">Membrane</keyword>
<dbReference type="RefSeq" id="WP_214175309.1">
    <property type="nucleotide sequence ID" value="NZ_JAHCVK010000003.1"/>
</dbReference>
<feature type="transmembrane region" description="Helical" evidence="1">
    <location>
        <begin position="195"/>
        <end position="217"/>
    </location>
</feature>
<dbReference type="Proteomes" id="UP000756860">
    <property type="component" value="Unassembled WGS sequence"/>
</dbReference>
<proteinExistence type="predicted"/>
<feature type="transmembrane region" description="Helical" evidence="1">
    <location>
        <begin position="362"/>
        <end position="382"/>
    </location>
</feature>
<dbReference type="PROSITE" id="PS51352">
    <property type="entry name" value="THIOREDOXIN_2"/>
    <property type="match status" value="1"/>
</dbReference>
<feature type="signal peptide" evidence="2">
    <location>
        <begin position="1"/>
        <end position="21"/>
    </location>
</feature>
<dbReference type="InterPro" id="IPR036249">
    <property type="entry name" value="Thioredoxin-like_sf"/>
</dbReference>
<dbReference type="EMBL" id="JAHCVK010000003">
    <property type="protein sequence ID" value="MBT0653306.1"/>
    <property type="molecule type" value="Genomic_DNA"/>
</dbReference>
<feature type="transmembrane region" description="Helical" evidence="1">
    <location>
        <begin position="325"/>
        <end position="350"/>
    </location>
</feature>
<reference evidence="4 5" key="1">
    <citation type="submission" date="2021-05" db="EMBL/GenBank/DDBJ databases">
        <title>The draft genome of Geobacter luticola JCM 17780.</title>
        <authorList>
            <person name="Xu Z."/>
            <person name="Masuda Y."/>
            <person name="Itoh H."/>
            <person name="Senoo K."/>
        </authorList>
    </citation>
    <scope>NUCLEOTIDE SEQUENCE [LARGE SCALE GENOMIC DNA]</scope>
    <source>
        <strain evidence="4 5">JCM 17780</strain>
    </source>
</reference>
<evidence type="ECO:0000256" key="1">
    <source>
        <dbReference type="SAM" id="Phobius"/>
    </source>
</evidence>
<evidence type="ECO:0000259" key="3">
    <source>
        <dbReference type="PROSITE" id="PS51352"/>
    </source>
</evidence>
<dbReference type="SUPFAM" id="SSF52833">
    <property type="entry name" value="Thioredoxin-like"/>
    <property type="match status" value="1"/>
</dbReference>
<evidence type="ECO:0000256" key="2">
    <source>
        <dbReference type="SAM" id="SignalP"/>
    </source>
</evidence>
<feature type="chain" id="PRO_5047487756" evidence="2">
    <location>
        <begin position="22"/>
        <end position="419"/>
    </location>
</feature>
<dbReference type="PROSITE" id="PS51354">
    <property type="entry name" value="GLUTAREDOXIN_2"/>
    <property type="match status" value="1"/>
</dbReference>
<organism evidence="4 5">
    <name type="scientific">Geomobilimonas luticola</name>
    <dbReference type="NCBI Taxonomy" id="1114878"/>
    <lineage>
        <taxon>Bacteria</taxon>
        <taxon>Pseudomonadati</taxon>
        <taxon>Thermodesulfobacteriota</taxon>
        <taxon>Desulfuromonadia</taxon>
        <taxon>Geobacterales</taxon>
        <taxon>Geobacteraceae</taxon>
        <taxon>Geomobilimonas</taxon>
    </lineage>
</organism>